<name>A0A3S0BPK8_9BACL</name>
<feature type="domain" description="SLH" evidence="3">
    <location>
        <begin position="1416"/>
        <end position="1472"/>
    </location>
</feature>
<keyword evidence="2" id="KW-0732">Signal</keyword>
<dbReference type="RefSeq" id="WP_126139766.1">
    <property type="nucleotide sequence ID" value="NZ_RXHU01000011.1"/>
</dbReference>
<feature type="domain" description="SLH" evidence="3">
    <location>
        <begin position="1354"/>
        <end position="1413"/>
    </location>
</feature>
<organism evidence="4 5">
    <name type="scientific">Paenibacillus whitsoniae</name>
    <dbReference type="NCBI Taxonomy" id="2496558"/>
    <lineage>
        <taxon>Bacteria</taxon>
        <taxon>Bacillati</taxon>
        <taxon>Bacillota</taxon>
        <taxon>Bacilli</taxon>
        <taxon>Bacillales</taxon>
        <taxon>Paenibacillaceae</taxon>
        <taxon>Paenibacillus</taxon>
    </lineage>
</organism>
<dbReference type="InterPro" id="IPR036116">
    <property type="entry name" value="FN3_sf"/>
</dbReference>
<dbReference type="Gene3D" id="2.60.40.10">
    <property type="entry name" value="Immunoglobulins"/>
    <property type="match status" value="2"/>
</dbReference>
<dbReference type="Pfam" id="PF21348">
    <property type="entry name" value="RGL11_C"/>
    <property type="match status" value="1"/>
</dbReference>
<feature type="domain" description="SLH" evidence="3">
    <location>
        <begin position="1290"/>
        <end position="1353"/>
    </location>
</feature>
<dbReference type="InterPro" id="IPR025883">
    <property type="entry name" value="Cadherin-like_domain"/>
</dbReference>
<evidence type="ECO:0000259" key="3">
    <source>
        <dbReference type="PROSITE" id="PS51272"/>
    </source>
</evidence>
<feature type="compositionally biased region" description="Low complexity" evidence="1">
    <location>
        <begin position="1068"/>
        <end position="1084"/>
    </location>
</feature>
<evidence type="ECO:0000256" key="2">
    <source>
        <dbReference type="SAM" id="SignalP"/>
    </source>
</evidence>
<proteinExistence type="predicted"/>
<reference evidence="4 5" key="1">
    <citation type="submission" date="2018-12" db="EMBL/GenBank/DDBJ databases">
        <title>Bacillus ochoae sp. nov., Paenibacillus whitsoniae sp. nov., Paenibacillus spiritus sp. nov. Isolated from the Mars Exploration Rover during spacecraft assembly.</title>
        <authorList>
            <person name="Seuylemezian A."/>
            <person name="Vaishampayan P."/>
        </authorList>
    </citation>
    <scope>NUCLEOTIDE SEQUENCE [LARGE SCALE GENOMIC DNA]</scope>
    <source>
        <strain evidence="4 5">MER 54</strain>
    </source>
</reference>
<feature type="signal peptide" evidence="2">
    <location>
        <begin position="1"/>
        <end position="35"/>
    </location>
</feature>
<dbReference type="InterPro" id="IPR049366">
    <property type="entry name" value="RGL11_C"/>
</dbReference>
<dbReference type="EMBL" id="RXHU01000011">
    <property type="protein sequence ID" value="RTE11316.1"/>
    <property type="molecule type" value="Genomic_DNA"/>
</dbReference>
<evidence type="ECO:0000313" key="5">
    <source>
        <dbReference type="Proteomes" id="UP000276128"/>
    </source>
</evidence>
<feature type="compositionally biased region" description="Gly residues" evidence="1">
    <location>
        <begin position="1045"/>
        <end position="1067"/>
    </location>
</feature>
<dbReference type="PANTHER" id="PTHR43118:SF1">
    <property type="entry name" value="RHAMNOGALACTURONAN LYASE (EUROFUNG)"/>
    <property type="match status" value="1"/>
</dbReference>
<dbReference type="Pfam" id="PF00395">
    <property type="entry name" value="SLH"/>
    <property type="match status" value="3"/>
</dbReference>
<gene>
    <name evidence="4" type="ORF">EJQ19_03270</name>
</gene>
<feature type="region of interest" description="Disordered" evidence="1">
    <location>
        <begin position="1029"/>
        <end position="1097"/>
    </location>
</feature>
<dbReference type="InterPro" id="IPR041624">
    <property type="entry name" value="RGI_lyase"/>
</dbReference>
<dbReference type="SUPFAM" id="SSF69318">
    <property type="entry name" value="Integrin alpha N-terminal domain"/>
    <property type="match status" value="1"/>
</dbReference>
<dbReference type="InterPro" id="IPR028994">
    <property type="entry name" value="Integrin_alpha_N"/>
</dbReference>
<evidence type="ECO:0000313" key="4">
    <source>
        <dbReference type="EMBL" id="RTE11316.1"/>
    </source>
</evidence>
<dbReference type="InterPro" id="IPR001119">
    <property type="entry name" value="SLH_dom"/>
</dbReference>
<dbReference type="InterPro" id="IPR013783">
    <property type="entry name" value="Ig-like_fold"/>
</dbReference>
<comment type="caution">
    <text evidence="4">The sequence shown here is derived from an EMBL/GenBank/DDBJ whole genome shotgun (WGS) entry which is preliminary data.</text>
</comment>
<feature type="chain" id="PRO_5018702280" description="SLH domain-containing protein" evidence="2">
    <location>
        <begin position="36"/>
        <end position="1472"/>
    </location>
</feature>
<dbReference type="CDD" id="cd10318">
    <property type="entry name" value="RGL11"/>
    <property type="match status" value="1"/>
</dbReference>
<dbReference type="Proteomes" id="UP000276128">
    <property type="component" value="Unassembled WGS sequence"/>
</dbReference>
<dbReference type="OrthoDB" id="9802318at2"/>
<dbReference type="SMART" id="SM00060">
    <property type="entry name" value="FN3"/>
    <property type="match status" value="1"/>
</dbReference>
<dbReference type="PROSITE" id="PS51272">
    <property type="entry name" value="SLH"/>
    <property type="match status" value="3"/>
</dbReference>
<dbReference type="CDD" id="cd00063">
    <property type="entry name" value="FN3"/>
    <property type="match status" value="1"/>
</dbReference>
<protein>
    <recommendedName>
        <fullName evidence="3">SLH domain-containing protein</fullName>
    </recommendedName>
</protein>
<dbReference type="Pfam" id="PF12733">
    <property type="entry name" value="Cadherin-like"/>
    <property type="match status" value="1"/>
</dbReference>
<keyword evidence="5" id="KW-1185">Reference proteome</keyword>
<evidence type="ECO:0000256" key="1">
    <source>
        <dbReference type="SAM" id="MobiDB-lite"/>
    </source>
</evidence>
<sequence length="1472" mass="156578">MSFWRKMAGTASVKLLLAAAIVVPWLPMKAVPAFAADTAIVSDDFSTYSLGALTLGSGNKWASEGGVPTVNVSQDSVTGITYGAVSFPSADPPVSSYFGQRFTPETGGMLMQFDVNMPATTNVSFFLMDGKINATNAVASQFQIQNGTIKKMTAKNTGTTLVNYDASHWYRFSMIVNVPKQKYSLTIKDLNTGTEVVTDQSFYTANLQRVSSFSFWNNKLLDVQKINVTNVKLTSLDLTLSSLAVNSGDYMPSLSFDPAVQNYKIDVPYSSAIVTVAPTASNTGQVSLKVGTESVSSGSSATVPLTGLSTAVPISVTSLTYTDVARTYNLTVNKLEKSPKVTDVVAEGHDGKVQIGWKPPIDPAYQAARIYAVGSDQSLTLAATLPKGTSMATLNGLVNGTAYNYKVTAVYEYDGEGESESAAVDVSATPTQFPARQMEKLDRGLVAIQDSGNVFVSWRLLGTDPADTTFNLYRDGVKLNTTPIAGSTNYVDATGTADSSYYVRAVMGGVEQKKSETAMPWASNYLTVPLQKPADGVTTAGESYTYRANDASVGDLDGDGQYEIVLKWDPSNSKDNSQSGITGNTYVDAYKLDGTRLWRIDMGVNIRAGAHYLDLMVYDLDGDGKAEVALRTADGTVDGTGAIIGDGTADHRNGTGYVLEGPEYFSIFDGLTGRELVREAYDPPRGDVGGWGDTYGNRVDRFGAAIAYLDGQRPSLVLQRGYYTRMAIVAYNWRDGQLTKLWAFDRPNPGYGQGNHQLSVADVDADGKDEIVTGNTAIDDNGQLLWDTKLGHGDAMHLSDLNPNRLGMELWTVQEETSAPTSGTMIDARTGKVLFGQPQVGADTGRGLSADLDPRYPGEEVWAIDATKSAATENNSEGFMFTSDGTKISNKIPTSNFAIWWDGDLSRELLDHNWDGTNGVPKIDKWDYANSSLVNLVKFNGTYSNNGTKGNPSLQADILGDWREEVVARTEDSSALRIYSSTAVTDYRFVTLMHDPVYRLGIAWQNTGYNQPPHLSYYLGNGMQTPPASNMYTVPAPEAPDTGCDCGGDSGSGGDQGGDNGSDGNGSGDTPSGDSSSGSGQSGSAQTGGITTPSPTVKEGELSLTAQPDASGKAAVTIQKDDLLKAAGSQAGNVRLQVTPAAGTKEVQVDVPVQVLLKTDSVKQLVMNVGLAELALDTDYLKSGASNLQLQVAKVEPASLPAEAASLVGNHPVYELNLKVDGEKAANLDGKVTVGFPYELQPGEDPNGIVVYYIDGSGQTQVVKNGKWNSATGKVEFKPAHFSMYAAAYVSVSFNDLSGAAWAKDSIVKLASRGIVDGVSDQAFNPNTHVTRAEFVKMLMQAFDLADPAATSSLTDVQADAWYTSSIAAAQKLGIVQGKADGSFGVNDEITREDMSVLIYRASELLGMKLAGTSTGGAFADQANISPYAVKAVEQMKANGIVNGVDGGKFAPQDAANRAQAAVIIDRLFQLN</sequence>
<dbReference type="InterPro" id="IPR034641">
    <property type="entry name" value="RGL11"/>
</dbReference>
<feature type="compositionally biased region" description="Polar residues" evidence="1">
    <location>
        <begin position="1085"/>
        <end position="1095"/>
    </location>
</feature>
<dbReference type="Pfam" id="PF18370">
    <property type="entry name" value="RGI_lyase"/>
    <property type="match status" value="1"/>
</dbReference>
<dbReference type="InterPro" id="IPR003961">
    <property type="entry name" value="FN3_dom"/>
</dbReference>
<dbReference type="SUPFAM" id="SSF49265">
    <property type="entry name" value="Fibronectin type III"/>
    <property type="match status" value="1"/>
</dbReference>
<dbReference type="PANTHER" id="PTHR43118">
    <property type="entry name" value="RHAMNOGALACTURONAN LYASE (EUROFUNG)"/>
    <property type="match status" value="1"/>
</dbReference>
<accession>A0A3S0BPK8</accession>